<keyword evidence="5" id="KW-0732">Signal</keyword>
<dbReference type="CDD" id="cd19990">
    <property type="entry name" value="PBP1_GABAb_receptor_plant"/>
    <property type="match status" value="1"/>
</dbReference>
<keyword evidence="7" id="KW-0406">Ion transport</keyword>
<keyword evidence="12" id="KW-0407">Ion channel</keyword>
<keyword evidence="11" id="KW-1071">Ligand-gated ion channel</keyword>
<dbReference type="GO" id="GO:0009611">
    <property type="term" value="P:response to wounding"/>
    <property type="evidence" value="ECO:0007669"/>
    <property type="project" value="UniProtKB-ARBA"/>
</dbReference>
<dbReference type="Proteomes" id="UP001188597">
    <property type="component" value="Unassembled WGS sequence"/>
</dbReference>
<dbReference type="InterPro" id="IPR020846">
    <property type="entry name" value="MFS_dom"/>
</dbReference>
<comment type="caution">
    <text evidence="18">The sequence shown here is derived from an EMBL/GenBank/DDBJ whole genome shotgun (WGS) entry which is preliminary data.</text>
</comment>
<dbReference type="FunFam" id="3.40.50.2300:FF:000081">
    <property type="entry name" value="Glutamate receptor"/>
    <property type="match status" value="1"/>
</dbReference>
<evidence type="ECO:0000313" key="18">
    <source>
        <dbReference type="EMBL" id="KAK3021491.1"/>
    </source>
</evidence>
<dbReference type="FunFam" id="3.40.190.10:FF:000054">
    <property type="entry name" value="Glutamate receptor"/>
    <property type="match status" value="1"/>
</dbReference>
<keyword evidence="9" id="KW-0675">Receptor</keyword>
<evidence type="ECO:0000256" key="1">
    <source>
        <dbReference type="ARBA" id="ARBA00004127"/>
    </source>
</evidence>
<comment type="similarity">
    <text evidence="13">Belongs to the major facilitator superfamily. Sodium/anion cotransporter (TC 2.A.1.14) family.</text>
</comment>
<dbReference type="SUPFAM" id="SSF103473">
    <property type="entry name" value="MFS general substrate transporter"/>
    <property type="match status" value="1"/>
</dbReference>
<dbReference type="InterPro" id="IPR036259">
    <property type="entry name" value="MFS_trans_sf"/>
</dbReference>
<dbReference type="InterPro" id="IPR001320">
    <property type="entry name" value="Iontro_rcpt_C"/>
</dbReference>
<keyword evidence="3" id="KW-0813">Transport</keyword>
<evidence type="ECO:0000256" key="13">
    <source>
        <dbReference type="ARBA" id="ARBA00024362"/>
    </source>
</evidence>
<dbReference type="GO" id="GO:0005315">
    <property type="term" value="F:phosphate transmembrane transporter activity"/>
    <property type="evidence" value="ECO:0007669"/>
    <property type="project" value="UniProtKB-ARBA"/>
</dbReference>
<dbReference type="PROSITE" id="PS50850">
    <property type="entry name" value="MFS"/>
    <property type="match status" value="1"/>
</dbReference>
<dbReference type="FunFam" id="3.40.190.10:FF:000175">
    <property type="entry name" value="Glutamate receptor"/>
    <property type="match status" value="1"/>
</dbReference>
<dbReference type="SUPFAM" id="SSF53822">
    <property type="entry name" value="Periplasmic binding protein-like I"/>
    <property type="match status" value="1"/>
</dbReference>
<comment type="similarity">
    <text evidence="2">Belongs to the glutamate-gated ion channel (TC 1.A.10.1) family.</text>
</comment>
<dbReference type="InterPro" id="IPR044440">
    <property type="entry name" value="GABAb_receptor_plant_PBP1"/>
</dbReference>
<dbReference type="CDD" id="cd13686">
    <property type="entry name" value="GluR_Plant"/>
    <property type="match status" value="1"/>
</dbReference>
<dbReference type="Pfam" id="PF01094">
    <property type="entry name" value="ANF_receptor"/>
    <property type="match status" value="1"/>
</dbReference>
<proteinExistence type="inferred from homology"/>
<evidence type="ECO:0000313" key="17">
    <source>
        <dbReference type="EMBL" id="KAK2996217.1"/>
    </source>
</evidence>
<feature type="transmembrane region" description="Helical" evidence="15">
    <location>
        <begin position="1248"/>
        <end position="1269"/>
    </location>
</feature>
<evidence type="ECO:0000256" key="5">
    <source>
        <dbReference type="ARBA" id="ARBA00022729"/>
    </source>
</evidence>
<evidence type="ECO:0000256" key="8">
    <source>
        <dbReference type="ARBA" id="ARBA00023136"/>
    </source>
</evidence>
<evidence type="ECO:0000256" key="4">
    <source>
        <dbReference type="ARBA" id="ARBA00022692"/>
    </source>
</evidence>
<dbReference type="Pfam" id="PF10613">
    <property type="entry name" value="Lig_chan-Glu_bd"/>
    <property type="match status" value="1"/>
</dbReference>
<dbReference type="Gene3D" id="3.40.190.10">
    <property type="entry name" value="Periplasmic binding protein-like II"/>
    <property type="match status" value="2"/>
</dbReference>
<dbReference type="FunFam" id="1.20.1250.20:FF:000220">
    <property type="entry name" value="Probable anion transporter 7"/>
    <property type="match status" value="1"/>
</dbReference>
<evidence type="ECO:0000256" key="2">
    <source>
        <dbReference type="ARBA" id="ARBA00008685"/>
    </source>
</evidence>
<dbReference type="GO" id="GO:1901701">
    <property type="term" value="P:cellular response to oxygen-containing compound"/>
    <property type="evidence" value="ECO:0007669"/>
    <property type="project" value="UniProtKB-ARBA"/>
</dbReference>
<dbReference type="Pfam" id="PF07690">
    <property type="entry name" value="MFS_1"/>
    <property type="match status" value="1"/>
</dbReference>
<dbReference type="InterPro" id="IPR001828">
    <property type="entry name" value="ANF_lig-bd_rcpt"/>
</dbReference>
<keyword evidence="10" id="KW-0325">Glycoprotein</keyword>
<feature type="transmembrane region" description="Helical" evidence="15">
    <location>
        <begin position="1011"/>
        <end position="1030"/>
    </location>
</feature>
<evidence type="ECO:0000256" key="10">
    <source>
        <dbReference type="ARBA" id="ARBA00023180"/>
    </source>
</evidence>
<feature type="transmembrane region" description="Helical" evidence="15">
    <location>
        <begin position="78"/>
        <end position="95"/>
    </location>
</feature>
<evidence type="ECO:0000256" key="9">
    <source>
        <dbReference type="ARBA" id="ARBA00023170"/>
    </source>
</evidence>
<gene>
    <name evidence="17" type="ORF">RJ639_025521</name>
    <name evidence="18" type="ORF">RJ639_046402</name>
</gene>
<keyword evidence="6 15" id="KW-1133">Transmembrane helix</keyword>
<keyword evidence="8 15" id="KW-0472">Membrane</keyword>
<reference evidence="18" key="1">
    <citation type="submission" date="2022-12" db="EMBL/GenBank/DDBJ databases">
        <title>Draft genome assemblies for two species of Escallonia (Escalloniales).</title>
        <authorList>
            <person name="Chanderbali A."/>
            <person name="Dervinis C."/>
            <person name="Anghel I."/>
            <person name="Soltis D."/>
            <person name="Soltis P."/>
            <person name="Zapata F."/>
        </authorList>
    </citation>
    <scope>NUCLEOTIDE SEQUENCE</scope>
    <source>
        <strain evidence="18">UCBG64.0493</strain>
        <tissue evidence="18">Leaf</tissue>
    </source>
</reference>
<feature type="transmembrane region" description="Helical" evidence="15">
    <location>
        <begin position="6"/>
        <end position="25"/>
    </location>
</feature>
<evidence type="ECO:0000256" key="14">
    <source>
        <dbReference type="ARBA" id="ARBA00044504"/>
    </source>
</evidence>
<feature type="transmembrane region" description="Helical" evidence="15">
    <location>
        <begin position="235"/>
        <end position="262"/>
    </location>
</feature>
<dbReference type="CDD" id="cd17380">
    <property type="entry name" value="MFS_SLC17A9_like"/>
    <property type="match status" value="1"/>
</dbReference>
<organism evidence="18 19">
    <name type="scientific">Escallonia herrerae</name>
    <dbReference type="NCBI Taxonomy" id="1293975"/>
    <lineage>
        <taxon>Eukaryota</taxon>
        <taxon>Viridiplantae</taxon>
        <taxon>Streptophyta</taxon>
        <taxon>Embryophyta</taxon>
        <taxon>Tracheophyta</taxon>
        <taxon>Spermatophyta</taxon>
        <taxon>Magnoliopsida</taxon>
        <taxon>eudicotyledons</taxon>
        <taxon>Gunneridae</taxon>
        <taxon>Pentapetalae</taxon>
        <taxon>asterids</taxon>
        <taxon>campanulids</taxon>
        <taxon>Escalloniales</taxon>
        <taxon>Escalloniaceae</taxon>
        <taxon>Escallonia</taxon>
    </lineage>
</organism>
<comment type="subcellular location">
    <subcellularLocation>
        <location evidence="1">Endomembrane system</location>
        <topology evidence="1">Multi-pass membrane protein</topology>
    </subcellularLocation>
</comment>
<dbReference type="FunFam" id="1.20.1250.20:FF:000199">
    <property type="entry name" value="Probable anion transporter 7"/>
    <property type="match status" value="1"/>
</dbReference>
<dbReference type="Gene3D" id="3.40.50.2300">
    <property type="match status" value="2"/>
</dbReference>
<evidence type="ECO:0000256" key="12">
    <source>
        <dbReference type="ARBA" id="ARBA00023303"/>
    </source>
</evidence>
<feature type="domain" description="Major facilitator superfamily (MFS) profile" evidence="16">
    <location>
        <begin position="1"/>
        <end position="445"/>
    </location>
</feature>
<name>A0AA88W5K0_9ASTE</name>
<feature type="transmembrane region" description="Helical" evidence="15">
    <location>
        <begin position="101"/>
        <end position="125"/>
    </location>
</feature>
<dbReference type="InterPro" id="IPR019594">
    <property type="entry name" value="Glu/Gly-bd"/>
</dbReference>
<dbReference type="InterPro" id="IPR044777">
    <property type="entry name" value="SLC17A9-like"/>
</dbReference>
<dbReference type="Gene3D" id="1.20.1250.20">
    <property type="entry name" value="MFS general substrate transporter like domains"/>
    <property type="match status" value="2"/>
</dbReference>
<feature type="transmembrane region" description="Helical" evidence="15">
    <location>
        <begin position="282"/>
        <end position="304"/>
    </location>
</feature>
<dbReference type="GO" id="GO:0012505">
    <property type="term" value="C:endomembrane system"/>
    <property type="evidence" value="ECO:0007669"/>
    <property type="project" value="UniProtKB-SubCell"/>
</dbReference>
<dbReference type="Pfam" id="PF00060">
    <property type="entry name" value="Lig_chan"/>
    <property type="match status" value="1"/>
</dbReference>
<dbReference type="EMBL" id="JAVXUP010005381">
    <property type="protein sequence ID" value="KAK2996217.1"/>
    <property type="molecule type" value="Genomic_DNA"/>
</dbReference>
<feature type="transmembrane region" description="Helical" evidence="15">
    <location>
        <begin position="428"/>
        <end position="445"/>
    </location>
</feature>
<evidence type="ECO:0000313" key="19">
    <source>
        <dbReference type="Proteomes" id="UP001188597"/>
    </source>
</evidence>
<evidence type="ECO:0000256" key="7">
    <source>
        <dbReference type="ARBA" id="ARBA00023065"/>
    </source>
</evidence>
<dbReference type="FunFam" id="1.10.287.70:FF:000037">
    <property type="entry name" value="Glutamate receptor"/>
    <property type="match status" value="1"/>
</dbReference>
<keyword evidence="19" id="KW-1185">Reference proteome</keyword>
<dbReference type="GO" id="GO:0015276">
    <property type="term" value="F:ligand-gated monoatomic ion channel activity"/>
    <property type="evidence" value="ECO:0007669"/>
    <property type="project" value="InterPro"/>
</dbReference>
<dbReference type="GO" id="GO:0007165">
    <property type="term" value="P:signal transduction"/>
    <property type="evidence" value="ECO:0007669"/>
    <property type="project" value="UniProtKB-ARBA"/>
</dbReference>
<dbReference type="EMBL" id="JAVXUP010000756">
    <property type="protein sequence ID" value="KAK3021491.1"/>
    <property type="molecule type" value="Genomic_DNA"/>
</dbReference>
<keyword evidence="4 15" id="KW-0812">Transmembrane</keyword>
<dbReference type="InterPro" id="IPR011701">
    <property type="entry name" value="MFS"/>
</dbReference>
<dbReference type="SMART" id="SM00079">
    <property type="entry name" value="PBPe"/>
    <property type="match status" value="1"/>
</dbReference>
<dbReference type="InterPro" id="IPR015683">
    <property type="entry name" value="Ionotropic_Glu_rcpt"/>
</dbReference>
<feature type="transmembrane region" description="Helical" evidence="15">
    <location>
        <begin position="316"/>
        <end position="334"/>
    </location>
</feature>
<dbReference type="InterPro" id="IPR028082">
    <property type="entry name" value="Peripla_BP_I"/>
</dbReference>
<dbReference type="SUPFAM" id="SSF53850">
    <property type="entry name" value="Periplasmic binding protein-like II"/>
    <property type="match status" value="1"/>
</dbReference>
<protein>
    <recommendedName>
        <fullName evidence="16">Major facilitator superfamily (MFS) profile domain-containing protein</fullName>
    </recommendedName>
</protein>
<dbReference type="GO" id="GO:0016020">
    <property type="term" value="C:membrane"/>
    <property type="evidence" value="ECO:0007669"/>
    <property type="project" value="InterPro"/>
</dbReference>
<evidence type="ECO:0000256" key="11">
    <source>
        <dbReference type="ARBA" id="ARBA00023286"/>
    </source>
</evidence>
<evidence type="ECO:0000256" key="6">
    <source>
        <dbReference type="ARBA" id="ARBA00022989"/>
    </source>
</evidence>
<feature type="transmembrane region" description="Helical" evidence="15">
    <location>
        <begin position="1072"/>
        <end position="1096"/>
    </location>
</feature>
<feature type="transmembrane region" description="Helical" evidence="15">
    <location>
        <begin position="137"/>
        <end position="156"/>
    </location>
</feature>
<dbReference type="PANTHER" id="PTHR18966">
    <property type="entry name" value="IONOTROPIC GLUTAMATE RECEPTOR"/>
    <property type="match status" value="1"/>
</dbReference>
<dbReference type="Gene3D" id="1.10.287.70">
    <property type="match status" value="1"/>
</dbReference>
<comment type="similarity">
    <text evidence="14">Belongs to the major facilitator superfamily. Phosphate:H(+) symporter (TC 2.A.1.9) family.</text>
</comment>
<evidence type="ECO:0000259" key="16">
    <source>
        <dbReference type="PROSITE" id="PS50850"/>
    </source>
</evidence>
<accession>A0AA88W5K0</accession>
<feature type="transmembrane region" description="Helical" evidence="15">
    <location>
        <begin position="340"/>
        <end position="359"/>
    </location>
</feature>
<evidence type="ECO:0000256" key="15">
    <source>
        <dbReference type="SAM" id="Phobius"/>
    </source>
</evidence>
<sequence length="1330" mass="146701">MGTMKFPRRYVIVILTFICTCVCYVERMGFSIAYTVTADAAGVNQSSKGTILSTFYYGYACSQVPGGWAAQRIGGRRVLLLSFVLWSLTCALIPLDPNQVTTLVIARLLVGVAQGFIFPSIHTVLAQWVPPHERSRSVSLTTSGMYLGAALGMLVLPSLVKFRGPQSVFLVEATLGAMWSLLWFTYSSDPPRSEHPKATAAGFGETLLPIKATQKVKVENGLYPVKNSKIPWKKIILSFPVWAVVVNNFTFHYALYVLMNWLPTYFELGLQLSLQEMGSYKMMPYFNMFIFSNIGGVIADHLITRRILSVTKTRKVLNTIGFIVASIALVAIPLFRTSGGVVFCSSVALGFLALGRAGFAVNHMDIAPRYAGIVMGVSNTAGTLAGIIGVDLTGRLLEAAKTAHSDLSSPDSWRTLKGRGVTFLFDNIMNLVWLVSLLTLVAGVLSRNYSQPDVVNIGAIFSFGTINGRVARIAMNAAVRDVNSNPSILAGRKLVLSMHDSNYSGFLGIVGALQFMEIDTVAIIGPQSSVMAHVLSHLANELHVPLLSFTALDPTLSPLQYPYFIQTAPSDLYQMTAIADMVSYYGYREVTAIFIDDDQFRNGITTLGDELAKRRCKISYKAAISPGQSLTQEDVVNELVRARSMESRVFVLNAYAQTGRLILDVAQSLGMMEKGYVWIATTWLSTVLDSTSISPKNANSINGVLTLRPHMPDSERKRAFASRWHQLSNGSIGLNPYGLYAYDTVWLIASAVNSFLYDGGSISFSKDSRLSRISGGGLNLGALSIFNGGKQLLNYVLQTNMTGLTGPMQFNAERSVIHPSYDIINVIGSRFRQIGYWSNYSGLSIVSPEILYGRPPNRSLSSQNLSSVVWPGDTGVQPRGWVFPNNGRWLRIGVPNRVSYQDFVSQVNVTNIVQGYCIDVFLAATKVLPYAVPYKFILFGDGHKNPSYSELVNKVTSNVFDAAVGDIAIVTNRTRVVDFTQPYIESGLVIVTPMMKVNSNAWAFLRPFTPLMWAVTAIFFLVVGVVVWILEHRINEEFRGPPKKQIVTILWFSFSTMFFAHRENTVSTLGRMVLFIWLFVVLIINSSYTASLTSILTVQQLSSPITGIESLIMSKEPIGFQVGSFAENYLSEELNIAKSRLVSLGSPEAYADALDRGSVAAVVDERPYVDLFLANHCRFQMVGQEFTRSGWGFAFPRDSPLAVDMSTAILTLSENGELQKIHDKWLKKRGCSSQGSSLGSDQLHLSSFWGLFLVCGVACFLALLVYLCLMLCRFNRHYPEASGPSRHGSSPSVRLQRFLSFADEKEEVSKSKLKRKRMEMLESANGRELS</sequence>
<evidence type="ECO:0000256" key="3">
    <source>
        <dbReference type="ARBA" id="ARBA00022448"/>
    </source>
</evidence>